<keyword evidence="5 10" id="KW-0812">Transmembrane</keyword>
<evidence type="ECO:0000256" key="1">
    <source>
        <dbReference type="ARBA" id="ARBA00004115"/>
    </source>
</evidence>
<dbReference type="PANTHER" id="PTHR22811">
    <property type="entry name" value="TRANSMEMBRANE EMP24 DOMAIN-CONTAINING PROTEIN"/>
    <property type="match status" value="1"/>
</dbReference>
<evidence type="ECO:0000256" key="7">
    <source>
        <dbReference type="ARBA" id="ARBA00022824"/>
    </source>
</evidence>
<gene>
    <name evidence="12" type="primary">TMED3</name>
</gene>
<dbReference type="Proteomes" id="UP000694380">
    <property type="component" value="Unplaced"/>
</dbReference>
<dbReference type="InterPro" id="IPR036598">
    <property type="entry name" value="GOLD_dom_sf"/>
</dbReference>
<evidence type="ECO:0000256" key="10">
    <source>
        <dbReference type="RuleBase" id="RU003827"/>
    </source>
</evidence>
<evidence type="ECO:0000256" key="5">
    <source>
        <dbReference type="ARBA" id="ARBA00022692"/>
    </source>
</evidence>
<dbReference type="Gene3D" id="2.60.120.680">
    <property type="entry name" value="GOLD domain"/>
    <property type="match status" value="1"/>
</dbReference>
<dbReference type="Pfam" id="PF01105">
    <property type="entry name" value="EMP24_GP25L"/>
    <property type="match status" value="1"/>
</dbReference>
<reference evidence="12" key="2">
    <citation type="submission" date="2025-09" db="UniProtKB">
        <authorList>
            <consortium name="Ensembl"/>
        </authorList>
    </citation>
    <scope>IDENTIFICATION</scope>
</reference>
<reference evidence="12" key="1">
    <citation type="submission" date="2025-08" db="UniProtKB">
        <authorList>
            <consortium name="Ensembl"/>
        </authorList>
    </citation>
    <scope>IDENTIFICATION</scope>
</reference>
<keyword evidence="7" id="KW-0256">Endoplasmic reticulum</keyword>
<dbReference type="InterPro" id="IPR015720">
    <property type="entry name" value="Emp24-like"/>
</dbReference>
<dbReference type="GO" id="GO:0005789">
    <property type="term" value="C:endoplasmic reticulum membrane"/>
    <property type="evidence" value="ECO:0007669"/>
    <property type="project" value="UniProtKB-SubCell"/>
</dbReference>
<accession>A0A8C3IMH8</accession>
<dbReference type="AlphaFoldDB" id="A0A8C3IMH8"/>
<dbReference type="PROSITE" id="PS50866">
    <property type="entry name" value="GOLD"/>
    <property type="match status" value="1"/>
</dbReference>
<evidence type="ECO:0000256" key="9">
    <source>
        <dbReference type="ARBA" id="ARBA00023136"/>
    </source>
</evidence>
<feature type="domain" description="GOLD" evidence="11">
    <location>
        <begin position="46"/>
        <end position="146"/>
    </location>
</feature>
<evidence type="ECO:0000256" key="8">
    <source>
        <dbReference type="ARBA" id="ARBA00022989"/>
    </source>
</evidence>
<dbReference type="Ensembl" id="ENSCPBT00000042089.1">
    <property type="protein sequence ID" value="ENSCPBP00000035890.1"/>
    <property type="gene ID" value="ENSCPBG00000024949.1"/>
</dbReference>
<dbReference type="InterPro" id="IPR009038">
    <property type="entry name" value="GOLD_dom"/>
</dbReference>
<evidence type="ECO:0000256" key="6">
    <source>
        <dbReference type="ARBA" id="ARBA00022729"/>
    </source>
</evidence>
<evidence type="ECO:0000259" key="11">
    <source>
        <dbReference type="PROSITE" id="PS50866"/>
    </source>
</evidence>
<keyword evidence="9" id="KW-0472">Membrane</keyword>
<dbReference type="GeneTree" id="ENSGT00940000159833"/>
<comment type="subcellular location">
    <subcellularLocation>
        <location evidence="1">Endoplasmic reticulum membrane</location>
        <topology evidence="1">Single-pass type I membrane protein</topology>
    </subcellularLocation>
    <subcellularLocation>
        <location evidence="2">Endoplasmic reticulum-Golgi intermediate compartment membrane</location>
        <topology evidence="2">Single-pass type I membrane protein</topology>
    </subcellularLocation>
    <subcellularLocation>
        <location evidence="3">Golgi apparatus</location>
        <location evidence="3">cis-Golgi network membrane</location>
        <topology evidence="3">Single-pass type I membrane protein</topology>
    </subcellularLocation>
    <subcellularLocation>
        <location evidence="10">Membrane</location>
        <topology evidence="10">Single-pass type I membrane protein</topology>
    </subcellularLocation>
</comment>
<evidence type="ECO:0000313" key="13">
    <source>
        <dbReference type="Proteomes" id="UP000694380"/>
    </source>
</evidence>
<evidence type="ECO:0000256" key="4">
    <source>
        <dbReference type="ARBA" id="ARBA00007104"/>
    </source>
</evidence>
<evidence type="ECO:0000256" key="2">
    <source>
        <dbReference type="ARBA" id="ARBA00004151"/>
    </source>
</evidence>
<proteinExistence type="inferred from homology"/>
<evidence type="ECO:0000313" key="12">
    <source>
        <dbReference type="Ensembl" id="ENSCPBP00000035890.1"/>
    </source>
</evidence>
<name>A0A8C3IMH8_CHRPI</name>
<organism evidence="12 13">
    <name type="scientific">Chrysemys picta bellii</name>
    <name type="common">Western painted turtle</name>
    <name type="synonym">Emys bellii</name>
    <dbReference type="NCBI Taxonomy" id="8478"/>
    <lineage>
        <taxon>Eukaryota</taxon>
        <taxon>Metazoa</taxon>
        <taxon>Chordata</taxon>
        <taxon>Craniata</taxon>
        <taxon>Vertebrata</taxon>
        <taxon>Euteleostomi</taxon>
        <taxon>Archelosauria</taxon>
        <taxon>Testudinata</taxon>
        <taxon>Testudines</taxon>
        <taxon>Cryptodira</taxon>
        <taxon>Durocryptodira</taxon>
        <taxon>Testudinoidea</taxon>
        <taxon>Emydidae</taxon>
        <taxon>Chrysemys</taxon>
    </lineage>
</organism>
<comment type="similarity">
    <text evidence="4 10">Belongs to the EMP24/GP25L family.</text>
</comment>
<keyword evidence="13" id="KW-1185">Reference proteome</keyword>
<protein>
    <submittedName>
        <fullName evidence="12">Transmembrane p24 trafficking protein 3</fullName>
    </submittedName>
</protein>
<keyword evidence="8" id="KW-1133">Transmembrane helix</keyword>
<dbReference type="SMART" id="SM01190">
    <property type="entry name" value="EMP24_GP25L"/>
    <property type="match status" value="1"/>
</dbReference>
<dbReference type="GO" id="GO:0005794">
    <property type="term" value="C:Golgi apparatus"/>
    <property type="evidence" value="ECO:0007669"/>
    <property type="project" value="UniProtKB-SubCell"/>
</dbReference>
<sequence length="243" mass="27374">MIAVFRCLKGCHEEEGENLFTLASKDRTRSNGFKLQQGRSRLDIRKKFLTVRVVRHWNQLKGGIAILCLELSGDRPSRGGGGVITGGHYDVDCYVEDPNGKTLYKEAKKQYDSFSHRAEVAGVYTFCFSNEFSTFSHKTVYFDLQVGDEPPILPDMNHRVTALTQMESACVTIHEALNTVIDSQTRYRLREAQDRSRAEELNNHVSYWSVGETVLLLVVSVSQVLLLKSFFTETRATPGAVST</sequence>
<dbReference type="GO" id="GO:0033116">
    <property type="term" value="C:endoplasmic reticulum-Golgi intermediate compartment membrane"/>
    <property type="evidence" value="ECO:0007669"/>
    <property type="project" value="UniProtKB-SubCell"/>
</dbReference>
<dbReference type="SUPFAM" id="SSF101576">
    <property type="entry name" value="Supernatant protein factor (SPF), C-terminal domain"/>
    <property type="match status" value="1"/>
</dbReference>
<keyword evidence="6" id="KW-0732">Signal</keyword>
<evidence type="ECO:0000256" key="3">
    <source>
        <dbReference type="ARBA" id="ARBA00004619"/>
    </source>
</evidence>
<dbReference type="OMA" id="NAEDCFY"/>